<gene>
    <name evidence="1" type="ORF">V1468_11355</name>
</gene>
<dbReference type="InterPro" id="IPR011664">
    <property type="entry name" value="Abi_system_AbiD/AbiF-like"/>
</dbReference>
<evidence type="ECO:0000313" key="1">
    <source>
        <dbReference type="EMBL" id="MEF3079606.1"/>
    </source>
</evidence>
<dbReference type="EMBL" id="JAZHOU010000003">
    <property type="protein sequence ID" value="MEF3079606.1"/>
    <property type="molecule type" value="Genomic_DNA"/>
</dbReference>
<evidence type="ECO:0000313" key="2">
    <source>
        <dbReference type="Proteomes" id="UP001356704"/>
    </source>
</evidence>
<dbReference type="PIRSF" id="PIRSF034934">
    <property type="entry name" value="AbiF_AbiD"/>
    <property type="match status" value="1"/>
</dbReference>
<proteinExistence type="predicted"/>
<dbReference type="InterPro" id="IPR017034">
    <property type="entry name" value="Abi_system_AbiD/AbiF"/>
</dbReference>
<dbReference type="Proteomes" id="UP001356704">
    <property type="component" value="Unassembled WGS sequence"/>
</dbReference>
<name>A0ABU7W6N1_9FLAO</name>
<accession>A0ABU7W6N1</accession>
<protein>
    <submittedName>
        <fullName evidence="1">Abi family protein</fullName>
    </submittedName>
</protein>
<sequence length="308" mass="36652">MQLSMFSKKPITIQQQIAQLQKRGLQISNGPLAEKYLANISYYRLGEYWYVMQADKEQHIFKPNSRFTDVVALYNFDAELRLLLFDVIEKIEISLRTKLIYNLSHEIDPWWFQNKKCFINYQYFKESLESIQKEVKRSQRKDVTLKKHFKKYTNKKLPPAWKTVEHTSIGNLSKMYRNLNNNLKSKDSIAQEFGAVNHTYLPSWLQSIAQIRNFCAHHSRLWNRNLPGTVKLLPKPPNPWITDIDNVPKQHEFSKLYVHMCLMKYLLNTIQPNNQFTTRLNDLFVKYPNVDPNALGMKPNWQKEPLWQ</sequence>
<dbReference type="Pfam" id="PF07751">
    <property type="entry name" value="Abi_2"/>
    <property type="match status" value="1"/>
</dbReference>
<keyword evidence="2" id="KW-1185">Reference proteome</keyword>
<dbReference type="RefSeq" id="WP_331810359.1">
    <property type="nucleotide sequence ID" value="NZ_JAZHOU010000003.1"/>
</dbReference>
<reference evidence="1 2" key="1">
    <citation type="submission" date="2024-02" db="EMBL/GenBank/DDBJ databases">
        <title>Winogradskyella poriferorum JCM 12885.</title>
        <authorList>
            <person name="Zhang D.-F."/>
            <person name="Fu Z.-Y."/>
        </authorList>
    </citation>
    <scope>NUCLEOTIDE SEQUENCE [LARGE SCALE GENOMIC DNA]</scope>
    <source>
        <strain evidence="1 2">JCM 12885</strain>
    </source>
</reference>
<organism evidence="1 2">
    <name type="scientific">Winogradskyella poriferorum</name>
    <dbReference type="NCBI Taxonomy" id="307627"/>
    <lineage>
        <taxon>Bacteria</taxon>
        <taxon>Pseudomonadati</taxon>
        <taxon>Bacteroidota</taxon>
        <taxon>Flavobacteriia</taxon>
        <taxon>Flavobacteriales</taxon>
        <taxon>Flavobacteriaceae</taxon>
        <taxon>Winogradskyella</taxon>
    </lineage>
</organism>
<comment type="caution">
    <text evidence="1">The sequence shown here is derived from an EMBL/GenBank/DDBJ whole genome shotgun (WGS) entry which is preliminary data.</text>
</comment>